<dbReference type="RefSeq" id="WP_169420344.1">
    <property type="nucleotide sequence ID" value="NZ_JABBFX010000002.1"/>
</dbReference>
<keyword evidence="5" id="KW-0997">Cell inner membrane</keyword>
<evidence type="ECO:0000313" key="13">
    <source>
        <dbReference type="Proteomes" id="UP000541185"/>
    </source>
</evidence>
<dbReference type="PROSITE" id="PS52015">
    <property type="entry name" value="TONB_CTD"/>
    <property type="match status" value="1"/>
</dbReference>
<dbReference type="PANTHER" id="PTHR33446:SF2">
    <property type="entry name" value="PROTEIN TONB"/>
    <property type="match status" value="1"/>
</dbReference>
<keyword evidence="3" id="KW-0813">Transport</keyword>
<evidence type="ECO:0000256" key="6">
    <source>
        <dbReference type="ARBA" id="ARBA00022692"/>
    </source>
</evidence>
<keyword evidence="7" id="KW-0653">Protein transport</keyword>
<dbReference type="GO" id="GO:0031992">
    <property type="term" value="F:energy transducer activity"/>
    <property type="evidence" value="ECO:0007669"/>
    <property type="project" value="TreeGrafter"/>
</dbReference>
<dbReference type="EMBL" id="JABBFX010000002">
    <property type="protein sequence ID" value="NML46052.1"/>
    <property type="molecule type" value="Genomic_DNA"/>
</dbReference>
<dbReference type="InterPro" id="IPR037682">
    <property type="entry name" value="TonB_C"/>
</dbReference>
<dbReference type="GO" id="GO:0098797">
    <property type="term" value="C:plasma membrane protein complex"/>
    <property type="evidence" value="ECO:0007669"/>
    <property type="project" value="TreeGrafter"/>
</dbReference>
<evidence type="ECO:0000256" key="2">
    <source>
        <dbReference type="ARBA" id="ARBA00006555"/>
    </source>
</evidence>
<evidence type="ECO:0000256" key="8">
    <source>
        <dbReference type="ARBA" id="ARBA00022989"/>
    </source>
</evidence>
<feature type="compositionally biased region" description="Pro residues" evidence="10">
    <location>
        <begin position="86"/>
        <end position="95"/>
    </location>
</feature>
<dbReference type="SUPFAM" id="SSF74653">
    <property type="entry name" value="TolA/TonB C-terminal domain"/>
    <property type="match status" value="1"/>
</dbReference>
<keyword evidence="6" id="KW-0812">Transmembrane</keyword>
<evidence type="ECO:0000256" key="9">
    <source>
        <dbReference type="ARBA" id="ARBA00023136"/>
    </source>
</evidence>
<reference evidence="12 13" key="1">
    <citation type="submission" date="2020-04" db="EMBL/GenBank/DDBJ databases">
        <title>Ramlibacter sp. G-1-2-2 isolated from soil.</title>
        <authorList>
            <person name="Dahal R.H."/>
        </authorList>
    </citation>
    <scope>NUCLEOTIDE SEQUENCE [LARGE SCALE GENOMIC DNA]</scope>
    <source>
        <strain evidence="12 13">G-1-2-2</strain>
    </source>
</reference>
<comment type="subcellular location">
    <subcellularLocation>
        <location evidence="1">Cell inner membrane</location>
        <topology evidence="1">Single-pass membrane protein</topology>
        <orientation evidence="1">Periplasmic side</orientation>
    </subcellularLocation>
</comment>
<dbReference type="GO" id="GO:0015031">
    <property type="term" value="P:protein transport"/>
    <property type="evidence" value="ECO:0007669"/>
    <property type="project" value="UniProtKB-KW"/>
</dbReference>
<dbReference type="NCBIfam" id="TIGR01352">
    <property type="entry name" value="tonB_Cterm"/>
    <property type="match status" value="1"/>
</dbReference>
<name>A0A848H7Y9_9BURK</name>
<comment type="similarity">
    <text evidence="2">Belongs to the TonB family.</text>
</comment>
<keyword evidence="8" id="KW-1133">Transmembrane helix</keyword>
<feature type="region of interest" description="Disordered" evidence="10">
    <location>
        <begin position="59"/>
        <end position="142"/>
    </location>
</feature>
<sequence length="239" mass="25143">MALPYPSAPHPLRRHAGIAAGVVTLHIAALWALQQGLLQRAVEIIVPIAMVSEVLTPPAPKVETPPAPVIPPKPEPVRPVVQHKPTPAPLPPAPKPLAIRDTTPAPQAPTGATEPQPPAPPVAAPVAAAPAPAAPSPAPAPVAKVELPTKDADYLHNPPPPYPPMSFRLGEEGLVVVRVLIGTDGTAQDAQVQKSSGFDRLDQAAVKAARSWRYVPGKRGGVPEQMWVNVPVNWELRKN</sequence>
<evidence type="ECO:0000256" key="1">
    <source>
        <dbReference type="ARBA" id="ARBA00004383"/>
    </source>
</evidence>
<proteinExistence type="inferred from homology"/>
<organism evidence="12 13">
    <name type="scientific">Ramlibacter agri</name>
    <dbReference type="NCBI Taxonomy" id="2728837"/>
    <lineage>
        <taxon>Bacteria</taxon>
        <taxon>Pseudomonadati</taxon>
        <taxon>Pseudomonadota</taxon>
        <taxon>Betaproteobacteria</taxon>
        <taxon>Burkholderiales</taxon>
        <taxon>Comamonadaceae</taxon>
        <taxon>Ramlibacter</taxon>
    </lineage>
</organism>
<evidence type="ECO:0000313" key="12">
    <source>
        <dbReference type="EMBL" id="NML46052.1"/>
    </source>
</evidence>
<keyword evidence="13" id="KW-1185">Reference proteome</keyword>
<dbReference type="Gene3D" id="3.30.1150.10">
    <property type="match status" value="1"/>
</dbReference>
<evidence type="ECO:0000256" key="3">
    <source>
        <dbReference type="ARBA" id="ARBA00022448"/>
    </source>
</evidence>
<keyword evidence="4" id="KW-1003">Cell membrane</keyword>
<gene>
    <name evidence="12" type="ORF">HHL11_20050</name>
</gene>
<comment type="caution">
    <text evidence="12">The sequence shown here is derived from an EMBL/GenBank/DDBJ whole genome shotgun (WGS) entry which is preliminary data.</text>
</comment>
<dbReference type="Proteomes" id="UP000541185">
    <property type="component" value="Unassembled WGS sequence"/>
</dbReference>
<dbReference type="InterPro" id="IPR006260">
    <property type="entry name" value="TonB/TolA_C"/>
</dbReference>
<dbReference type="InterPro" id="IPR051045">
    <property type="entry name" value="TonB-dependent_transducer"/>
</dbReference>
<dbReference type="Pfam" id="PF03544">
    <property type="entry name" value="TonB_C"/>
    <property type="match status" value="1"/>
</dbReference>
<dbReference type="PRINTS" id="PR01217">
    <property type="entry name" value="PRICHEXTENSN"/>
</dbReference>
<feature type="compositionally biased region" description="Low complexity" evidence="10">
    <location>
        <begin position="103"/>
        <end position="114"/>
    </location>
</feature>
<evidence type="ECO:0000256" key="7">
    <source>
        <dbReference type="ARBA" id="ARBA00022927"/>
    </source>
</evidence>
<feature type="domain" description="TonB C-terminal" evidence="11">
    <location>
        <begin position="147"/>
        <end position="239"/>
    </location>
</feature>
<accession>A0A848H7Y9</accession>
<evidence type="ECO:0000256" key="4">
    <source>
        <dbReference type="ARBA" id="ARBA00022475"/>
    </source>
</evidence>
<keyword evidence="9" id="KW-0472">Membrane</keyword>
<evidence type="ECO:0000256" key="10">
    <source>
        <dbReference type="SAM" id="MobiDB-lite"/>
    </source>
</evidence>
<dbReference type="AlphaFoldDB" id="A0A848H7Y9"/>
<evidence type="ECO:0000259" key="11">
    <source>
        <dbReference type="PROSITE" id="PS52015"/>
    </source>
</evidence>
<protein>
    <submittedName>
        <fullName evidence="12">Energy transducer TonB</fullName>
    </submittedName>
</protein>
<dbReference type="PANTHER" id="PTHR33446">
    <property type="entry name" value="PROTEIN TONB-RELATED"/>
    <property type="match status" value="1"/>
</dbReference>
<evidence type="ECO:0000256" key="5">
    <source>
        <dbReference type="ARBA" id="ARBA00022519"/>
    </source>
</evidence>
<dbReference type="GO" id="GO:0055085">
    <property type="term" value="P:transmembrane transport"/>
    <property type="evidence" value="ECO:0007669"/>
    <property type="project" value="InterPro"/>
</dbReference>
<feature type="compositionally biased region" description="Pro residues" evidence="10">
    <location>
        <begin position="59"/>
        <end position="74"/>
    </location>
</feature>